<proteinExistence type="predicted"/>
<dbReference type="EMBL" id="CP015449">
    <property type="protein sequence ID" value="AWH90968.1"/>
    <property type="molecule type" value="Genomic_DNA"/>
</dbReference>
<name>A0A2S1R3U5_9ACTN</name>
<dbReference type="AlphaFoldDB" id="A0A2S1R3U5"/>
<dbReference type="OrthoDB" id="669978at2"/>
<reference evidence="1 2" key="1">
    <citation type="submission" date="2016-04" db="EMBL/GenBank/DDBJ databases">
        <title>Complete genome sequence of Dietzia lutea YIM 80766T, a strain isolated from desert soil in Egypt.</title>
        <authorList>
            <person name="Zhao J."/>
            <person name="Hu B."/>
            <person name="Geng S."/>
            <person name="Nie Y."/>
            <person name="Tang Y."/>
        </authorList>
    </citation>
    <scope>NUCLEOTIDE SEQUENCE [LARGE SCALE GENOMIC DNA]</scope>
    <source>
        <strain evidence="1 2">YIM 80766</strain>
    </source>
</reference>
<evidence type="ECO:0000313" key="2">
    <source>
        <dbReference type="Proteomes" id="UP000244928"/>
    </source>
</evidence>
<dbReference type="KEGG" id="dlu:A6035_00855"/>
<evidence type="ECO:0000313" key="1">
    <source>
        <dbReference type="EMBL" id="AWH90968.1"/>
    </source>
</evidence>
<dbReference type="Proteomes" id="UP000244928">
    <property type="component" value="Chromosome"/>
</dbReference>
<protein>
    <submittedName>
        <fullName evidence="1">Uncharacterized protein</fullName>
    </submittedName>
</protein>
<accession>A0A2S1R3U5</accession>
<organism evidence="1 2">
    <name type="scientific">Dietzia lutea</name>
    <dbReference type="NCBI Taxonomy" id="546160"/>
    <lineage>
        <taxon>Bacteria</taxon>
        <taxon>Bacillati</taxon>
        <taxon>Actinomycetota</taxon>
        <taxon>Actinomycetes</taxon>
        <taxon>Mycobacteriales</taxon>
        <taxon>Dietziaceae</taxon>
        <taxon>Dietzia</taxon>
    </lineage>
</organism>
<keyword evidence="2" id="KW-1185">Reference proteome</keyword>
<gene>
    <name evidence="1" type="ORF">A6035_00855</name>
</gene>
<dbReference type="RefSeq" id="WP_108846234.1">
    <property type="nucleotide sequence ID" value="NZ_CP015449.1"/>
</dbReference>
<sequence length="160" mass="17987">MKLGPVLRELHRSEVKLGHKLLQTSERHKVDHEIYHVGRDLVTWSRSHIAEIARIGGDYGQDLDPDPRLELGLAEKAREKGSELIGRIGDADLLVLEDLRTVYMEASGVAMDWLLIAQAAQGLRHRDLLAVAEKCQPQTKRQAKWAKAKLKETATQILVS</sequence>